<dbReference type="STRING" id="1381081.BIY22_20350"/>
<dbReference type="Pfam" id="PF10986">
    <property type="entry name" value="ZrgA"/>
    <property type="match status" value="1"/>
</dbReference>
<accession>A0A1Q9HGU3</accession>
<evidence type="ECO:0000313" key="4">
    <source>
        <dbReference type="Proteomes" id="UP000186313"/>
    </source>
</evidence>
<feature type="chain" id="PRO_5012954833" evidence="2">
    <location>
        <begin position="22"/>
        <end position="217"/>
    </location>
</feature>
<name>A0A1Q9HGU3_9VIBR</name>
<gene>
    <name evidence="3" type="ORF">BIY22_20350</name>
</gene>
<proteinExistence type="predicted"/>
<organism evidence="3 4">
    <name type="scientific">Vibrio panuliri</name>
    <dbReference type="NCBI Taxonomy" id="1381081"/>
    <lineage>
        <taxon>Bacteria</taxon>
        <taxon>Pseudomonadati</taxon>
        <taxon>Pseudomonadota</taxon>
        <taxon>Gammaproteobacteria</taxon>
        <taxon>Vibrionales</taxon>
        <taxon>Vibrionaceae</taxon>
        <taxon>Vibrio</taxon>
    </lineage>
</organism>
<feature type="compositionally biased region" description="Basic and acidic residues" evidence="1">
    <location>
        <begin position="110"/>
        <end position="128"/>
    </location>
</feature>
<keyword evidence="2" id="KW-0732">Signal</keyword>
<sequence>MNKFSPVALALGLVFSHSALADEGFRQHDAHVHGEVEFNIAQDGNELLVEITAPGADVVGFEHAPENDAQKQALNKAIAQLNKPEAVLVISPAAQCEVEHVSVSHTLGTDAHHDHGHDHDHDHHDDKAHHQHQEKHADHHEHDGHDHEKHHAHEAHGGHGEFTVEYHYQCGAIDKLEKIDTQWFKLFSGTEKIHANVLTDSTQAVAELNASNTSIKL</sequence>
<feature type="signal peptide" evidence="2">
    <location>
        <begin position="1"/>
        <end position="21"/>
    </location>
</feature>
<dbReference type="EMBL" id="MJMJ01000017">
    <property type="protein sequence ID" value="OLQ89156.1"/>
    <property type="molecule type" value="Genomic_DNA"/>
</dbReference>
<dbReference type="AlphaFoldDB" id="A0A1Q9HGU3"/>
<feature type="region of interest" description="Disordered" evidence="1">
    <location>
        <begin position="108"/>
        <end position="156"/>
    </location>
</feature>
<dbReference type="RefSeq" id="WP_075708942.1">
    <property type="nucleotide sequence ID" value="NZ_MJMJ01000017.1"/>
</dbReference>
<evidence type="ECO:0000256" key="1">
    <source>
        <dbReference type="SAM" id="MobiDB-lite"/>
    </source>
</evidence>
<comment type="caution">
    <text evidence="3">The sequence shown here is derived from an EMBL/GenBank/DDBJ whole genome shotgun (WGS) entry which is preliminary data.</text>
</comment>
<evidence type="ECO:0000256" key="2">
    <source>
        <dbReference type="SAM" id="SignalP"/>
    </source>
</evidence>
<dbReference type="Proteomes" id="UP000186313">
    <property type="component" value="Unassembled WGS sequence"/>
</dbReference>
<feature type="compositionally biased region" description="Basic and acidic residues" evidence="1">
    <location>
        <begin position="134"/>
        <end position="156"/>
    </location>
</feature>
<protein>
    <submittedName>
        <fullName evidence="3">Zinc-binding protein</fullName>
    </submittedName>
</protein>
<reference evidence="3 4" key="1">
    <citation type="submission" date="2016-09" db="EMBL/GenBank/DDBJ databases">
        <title>Genomic Taxonomy of the Vibrionaceae.</title>
        <authorList>
            <person name="Gonzalez-Castillo A."/>
            <person name="Gomez-Gil B."/>
            <person name="Enciso-Ibarra K."/>
        </authorList>
    </citation>
    <scope>NUCLEOTIDE SEQUENCE [LARGE SCALE GENOMIC DNA]</scope>
    <source>
        <strain evidence="3 4">CAIM 703</strain>
    </source>
</reference>
<dbReference type="InterPro" id="IPR021253">
    <property type="entry name" value="ZrgA-like"/>
</dbReference>
<evidence type="ECO:0000313" key="3">
    <source>
        <dbReference type="EMBL" id="OLQ89156.1"/>
    </source>
</evidence>
<dbReference type="OrthoDB" id="7346546at2"/>